<dbReference type="EMBL" id="AWUE01022436">
    <property type="protein sequence ID" value="OMO58303.1"/>
    <property type="molecule type" value="Genomic_DNA"/>
</dbReference>
<protein>
    <submittedName>
        <fullName evidence="2">Cation/H(+) antiporter 15-like protein</fullName>
    </submittedName>
</protein>
<keyword evidence="1" id="KW-1133">Transmembrane helix</keyword>
<keyword evidence="1" id="KW-0812">Transmembrane</keyword>
<accession>A0A1R3GJP3</accession>
<organism evidence="2 3">
    <name type="scientific">Corchorus olitorius</name>
    <dbReference type="NCBI Taxonomy" id="93759"/>
    <lineage>
        <taxon>Eukaryota</taxon>
        <taxon>Viridiplantae</taxon>
        <taxon>Streptophyta</taxon>
        <taxon>Embryophyta</taxon>
        <taxon>Tracheophyta</taxon>
        <taxon>Spermatophyta</taxon>
        <taxon>Magnoliopsida</taxon>
        <taxon>eudicotyledons</taxon>
        <taxon>Gunneridae</taxon>
        <taxon>Pentapetalae</taxon>
        <taxon>rosids</taxon>
        <taxon>malvids</taxon>
        <taxon>Malvales</taxon>
        <taxon>Malvaceae</taxon>
        <taxon>Grewioideae</taxon>
        <taxon>Apeibeae</taxon>
        <taxon>Corchorus</taxon>
    </lineage>
</organism>
<dbReference type="Proteomes" id="UP000187203">
    <property type="component" value="Unassembled WGS sequence"/>
</dbReference>
<keyword evidence="3" id="KW-1185">Reference proteome</keyword>
<evidence type="ECO:0000313" key="2">
    <source>
        <dbReference type="EMBL" id="OMO58303.1"/>
    </source>
</evidence>
<name>A0A1R3GJP3_9ROSI</name>
<reference evidence="3" key="1">
    <citation type="submission" date="2013-09" db="EMBL/GenBank/DDBJ databases">
        <title>Corchorus olitorius genome sequencing.</title>
        <authorList>
            <person name="Alam M."/>
            <person name="Haque M.S."/>
            <person name="Islam M.S."/>
            <person name="Emdad E.M."/>
            <person name="Islam M.M."/>
            <person name="Ahmed B."/>
            <person name="Halim A."/>
            <person name="Hossen Q.M.M."/>
            <person name="Hossain M.Z."/>
            <person name="Ahmed R."/>
            <person name="Khan M.M."/>
            <person name="Islam R."/>
            <person name="Rashid M.M."/>
            <person name="Khan S.A."/>
            <person name="Rahman M.S."/>
            <person name="Alam M."/>
            <person name="Yahiya A.S."/>
            <person name="Khan M.S."/>
            <person name="Azam M.S."/>
            <person name="Haque T."/>
            <person name="Lashkar M.Z.H."/>
            <person name="Akhand A.I."/>
            <person name="Morshed G."/>
            <person name="Roy S."/>
            <person name="Uddin K.S."/>
            <person name="Rabeya T."/>
            <person name="Hossain A.S."/>
            <person name="Chowdhury A."/>
            <person name="Snigdha A.R."/>
            <person name="Mortoza M.S."/>
            <person name="Matin S.A."/>
            <person name="Hoque S.M.E."/>
            <person name="Islam M.K."/>
            <person name="Roy D.K."/>
            <person name="Haider R."/>
            <person name="Moosa M.M."/>
            <person name="Elias S.M."/>
            <person name="Hasan A.M."/>
            <person name="Jahan S."/>
            <person name="Shafiuddin M."/>
            <person name="Mahmood N."/>
            <person name="Shommy N.S."/>
        </authorList>
    </citation>
    <scope>NUCLEOTIDE SEQUENCE [LARGE SCALE GENOMIC DNA]</scope>
    <source>
        <strain evidence="3">cv. O-4</strain>
    </source>
</reference>
<evidence type="ECO:0000313" key="3">
    <source>
        <dbReference type="Proteomes" id="UP000187203"/>
    </source>
</evidence>
<evidence type="ECO:0000256" key="1">
    <source>
        <dbReference type="SAM" id="Phobius"/>
    </source>
</evidence>
<gene>
    <name evidence="2" type="ORF">COLO4_34747</name>
</gene>
<dbReference type="AlphaFoldDB" id="A0A1R3GJP3"/>
<feature type="non-terminal residue" evidence="2">
    <location>
        <position position="91"/>
    </location>
</feature>
<comment type="caution">
    <text evidence="2">The sequence shown here is derived from an EMBL/GenBank/DDBJ whole genome shotgun (WGS) entry which is preliminary data.</text>
</comment>
<proteinExistence type="predicted"/>
<sequence>MESQKRFVTSLIIFMVTDFIYAYWRDHGDEYCHWFADVADKESERRRIVEQIGKLLRGVSFLGKVFMFNTVVFPPGSRRSIMVNAFEFGVC</sequence>
<keyword evidence="1" id="KW-0472">Membrane</keyword>
<feature type="transmembrane region" description="Helical" evidence="1">
    <location>
        <begin position="7"/>
        <end position="24"/>
    </location>
</feature>